<reference evidence="3 4" key="1">
    <citation type="submission" date="2016-07" db="EMBL/GenBank/DDBJ databases">
        <title>Pervasive Adenine N6-methylation of Active Genes in Fungi.</title>
        <authorList>
            <consortium name="DOE Joint Genome Institute"/>
            <person name="Mondo S.J."/>
            <person name="Dannebaum R.O."/>
            <person name="Kuo R.C."/>
            <person name="Labutti K."/>
            <person name="Haridas S."/>
            <person name="Kuo A."/>
            <person name="Salamov A."/>
            <person name="Ahrendt S.R."/>
            <person name="Lipzen A."/>
            <person name="Sullivan W."/>
            <person name="Andreopoulos W.B."/>
            <person name="Clum A."/>
            <person name="Lindquist E."/>
            <person name="Daum C."/>
            <person name="Ramamoorthy G.K."/>
            <person name="Gryganskyi A."/>
            <person name="Culley D."/>
            <person name="Magnuson J.K."/>
            <person name="James T.Y."/>
            <person name="O'Malley M.A."/>
            <person name="Stajich J.E."/>
            <person name="Spatafora J.W."/>
            <person name="Visel A."/>
            <person name="Grigoriev I.V."/>
        </authorList>
    </citation>
    <scope>NUCLEOTIDE SEQUENCE [LARGE SCALE GENOMIC DNA]</scope>
    <source>
        <strain evidence="3 4">JEL800</strain>
    </source>
</reference>
<dbReference type="EMBL" id="MCGO01000009">
    <property type="protein sequence ID" value="ORY49439.1"/>
    <property type="molecule type" value="Genomic_DNA"/>
</dbReference>
<dbReference type="Proteomes" id="UP000193642">
    <property type="component" value="Unassembled WGS sequence"/>
</dbReference>
<evidence type="ECO:0000313" key="3">
    <source>
        <dbReference type="EMBL" id="ORY49439.1"/>
    </source>
</evidence>
<keyword evidence="4" id="KW-1185">Reference proteome</keyword>
<proteinExistence type="predicted"/>
<sequence length="333" mass="37515">MLASMKEVCDDQSWSPTDSKISEVFLENSHKLEKLYVIYIDNRERSEKTIMDCQNKDENFKNFLAQCTKSRETKFTELKELLLKPFQRLTRYPLLLRGKILHSPNTSHQKKTNSTYPPIHTELNKQTPDTHAEKPIILQAITAMENIAHSVDEKMGQIKSTVLLFQAQRETKDCPATIIANNRKCLLTIDAMDNRAVRNKLFLCNDLIMVTTYEKTGGFGSAYFRPLAAAEGGIGGGAGGSAGNIRPSYKFLRFIDLLDIEDVEDLADDILKIKLRTPGPNSLSTLTSLNGSPLPMVLDFKIDSQAAGNAKNRFTFVQTFQNEIKLARKHAQK</sequence>
<dbReference type="Gene3D" id="1.20.900.10">
    <property type="entry name" value="Dbl homology (DH) domain"/>
    <property type="match status" value="1"/>
</dbReference>
<accession>A0A1Y2CQX1</accession>
<protein>
    <submittedName>
        <fullName evidence="3">Dbl homology domain-containing protein</fullName>
    </submittedName>
</protein>
<dbReference type="GO" id="GO:0005085">
    <property type="term" value="F:guanyl-nucleotide exchange factor activity"/>
    <property type="evidence" value="ECO:0007669"/>
    <property type="project" value="InterPro"/>
</dbReference>
<evidence type="ECO:0000313" key="4">
    <source>
        <dbReference type="Proteomes" id="UP000193642"/>
    </source>
</evidence>
<feature type="region of interest" description="Disordered" evidence="1">
    <location>
        <begin position="104"/>
        <end position="128"/>
    </location>
</feature>
<feature type="domain" description="DH" evidence="2">
    <location>
        <begin position="1"/>
        <end position="154"/>
    </location>
</feature>
<dbReference type="AlphaFoldDB" id="A0A1Y2CQX1"/>
<name>A0A1Y2CQX1_9FUNG</name>
<dbReference type="PROSITE" id="PS50010">
    <property type="entry name" value="DH_2"/>
    <property type="match status" value="1"/>
</dbReference>
<dbReference type="OrthoDB" id="660555at2759"/>
<dbReference type="InterPro" id="IPR000219">
    <property type="entry name" value="DH_dom"/>
</dbReference>
<dbReference type="GO" id="GO:0005737">
    <property type="term" value="C:cytoplasm"/>
    <property type="evidence" value="ECO:0007669"/>
    <property type="project" value="TreeGrafter"/>
</dbReference>
<comment type="caution">
    <text evidence="3">The sequence shown here is derived from an EMBL/GenBank/DDBJ whole genome shotgun (WGS) entry which is preliminary data.</text>
</comment>
<gene>
    <name evidence="3" type="ORF">BCR33DRAFT_734909</name>
</gene>
<evidence type="ECO:0000259" key="2">
    <source>
        <dbReference type="PROSITE" id="PS50010"/>
    </source>
</evidence>
<dbReference type="PANTHER" id="PTHR12673:SF159">
    <property type="entry name" value="LD03170P"/>
    <property type="match status" value="1"/>
</dbReference>
<dbReference type="STRING" id="329046.A0A1Y2CQX1"/>
<dbReference type="InterPro" id="IPR035899">
    <property type="entry name" value="DBL_dom_sf"/>
</dbReference>
<feature type="compositionally biased region" description="Polar residues" evidence="1">
    <location>
        <begin position="104"/>
        <end position="116"/>
    </location>
</feature>
<dbReference type="InterPro" id="IPR051092">
    <property type="entry name" value="FYVE_RhoGEF_PH"/>
</dbReference>
<dbReference type="SUPFAM" id="SSF48065">
    <property type="entry name" value="DBL homology domain (DH-domain)"/>
    <property type="match status" value="1"/>
</dbReference>
<dbReference type="Pfam" id="PF00621">
    <property type="entry name" value="RhoGEF"/>
    <property type="match status" value="1"/>
</dbReference>
<evidence type="ECO:0000256" key="1">
    <source>
        <dbReference type="SAM" id="MobiDB-lite"/>
    </source>
</evidence>
<organism evidence="3 4">
    <name type="scientific">Rhizoclosmatium globosum</name>
    <dbReference type="NCBI Taxonomy" id="329046"/>
    <lineage>
        <taxon>Eukaryota</taxon>
        <taxon>Fungi</taxon>
        <taxon>Fungi incertae sedis</taxon>
        <taxon>Chytridiomycota</taxon>
        <taxon>Chytridiomycota incertae sedis</taxon>
        <taxon>Chytridiomycetes</taxon>
        <taxon>Chytridiales</taxon>
        <taxon>Chytriomycetaceae</taxon>
        <taxon>Rhizoclosmatium</taxon>
    </lineage>
</organism>
<dbReference type="PANTHER" id="PTHR12673">
    <property type="entry name" value="FACIOGENITAL DYSPLASIA PROTEIN"/>
    <property type="match status" value="1"/>
</dbReference>